<sequence length="124" mass="13144">MEISKLAMFFVLNGEEYTGPPPSGAPTGLFVEPYGGPVKARLSWSNTDSTAYTRIYYGSGGCPIAIPLMLDAVGPGITSYDSPIEMTVPAAADDISFVVRHYKNGQESGSSNCRSIDSDSVVPE</sequence>
<feature type="region of interest" description="Disordered" evidence="1">
    <location>
        <begin position="105"/>
        <end position="124"/>
    </location>
</feature>
<evidence type="ECO:0008006" key="3">
    <source>
        <dbReference type="Google" id="ProtNLM"/>
    </source>
</evidence>
<proteinExistence type="predicted"/>
<organism evidence="2">
    <name type="scientific">marine sediment metagenome</name>
    <dbReference type="NCBI Taxonomy" id="412755"/>
    <lineage>
        <taxon>unclassified sequences</taxon>
        <taxon>metagenomes</taxon>
        <taxon>ecological metagenomes</taxon>
    </lineage>
</organism>
<comment type="caution">
    <text evidence="2">The sequence shown here is derived from an EMBL/GenBank/DDBJ whole genome shotgun (WGS) entry which is preliminary data.</text>
</comment>
<reference evidence="2" key="1">
    <citation type="journal article" date="2015" name="Nature">
        <title>Complex archaea that bridge the gap between prokaryotes and eukaryotes.</title>
        <authorList>
            <person name="Spang A."/>
            <person name="Saw J.H."/>
            <person name="Jorgensen S.L."/>
            <person name="Zaremba-Niedzwiedzka K."/>
            <person name="Martijn J."/>
            <person name="Lind A.E."/>
            <person name="van Eijk R."/>
            <person name="Schleper C."/>
            <person name="Guy L."/>
            <person name="Ettema T.J."/>
        </authorList>
    </citation>
    <scope>NUCLEOTIDE SEQUENCE</scope>
</reference>
<gene>
    <name evidence="2" type="ORF">LCGC14_2468580</name>
</gene>
<accession>A0A0F9DN62</accession>
<name>A0A0F9DN62_9ZZZZ</name>
<dbReference type="AlphaFoldDB" id="A0A0F9DN62"/>
<dbReference type="EMBL" id="LAZR01038601">
    <property type="protein sequence ID" value="KKL19131.1"/>
    <property type="molecule type" value="Genomic_DNA"/>
</dbReference>
<feature type="compositionally biased region" description="Polar residues" evidence="1">
    <location>
        <begin position="105"/>
        <end position="115"/>
    </location>
</feature>
<protein>
    <recommendedName>
        <fullName evidence="3">Fibronectin type-III domain-containing protein</fullName>
    </recommendedName>
</protein>
<evidence type="ECO:0000256" key="1">
    <source>
        <dbReference type="SAM" id="MobiDB-lite"/>
    </source>
</evidence>
<evidence type="ECO:0000313" key="2">
    <source>
        <dbReference type="EMBL" id="KKL19131.1"/>
    </source>
</evidence>